<organism evidence="1 2">
    <name type="scientific">Luteolibacter soli</name>
    <dbReference type="NCBI Taxonomy" id="3135280"/>
    <lineage>
        <taxon>Bacteria</taxon>
        <taxon>Pseudomonadati</taxon>
        <taxon>Verrucomicrobiota</taxon>
        <taxon>Verrucomicrobiia</taxon>
        <taxon>Verrucomicrobiales</taxon>
        <taxon>Verrucomicrobiaceae</taxon>
        <taxon>Luteolibacter</taxon>
    </lineage>
</organism>
<comment type="caution">
    <text evidence="1">The sequence shown here is derived from an EMBL/GenBank/DDBJ whole genome shotgun (WGS) entry which is preliminary data.</text>
</comment>
<dbReference type="RefSeq" id="WP_341407761.1">
    <property type="nucleotide sequence ID" value="NZ_JBBUKT010000015.1"/>
</dbReference>
<protein>
    <submittedName>
        <fullName evidence="1">Uncharacterized protein</fullName>
    </submittedName>
</protein>
<gene>
    <name evidence="1" type="ORF">WKV53_25990</name>
</gene>
<evidence type="ECO:0000313" key="2">
    <source>
        <dbReference type="Proteomes" id="UP001371305"/>
    </source>
</evidence>
<dbReference type="EMBL" id="JBBUKT010000015">
    <property type="protein sequence ID" value="MEK7953994.1"/>
    <property type="molecule type" value="Genomic_DNA"/>
</dbReference>
<dbReference type="Proteomes" id="UP001371305">
    <property type="component" value="Unassembled WGS sequence"/>
</dbReference>
<reference evidence="1 2" key="1">
    <citation type="submission" date="2024-04" db="EMBL/GenBank/DDBJ databases">
        <title>Luteolibacter sp. isolated from soil.</title>
        <authorList>
            <person name="An J."/>
        </authorList>
    </citation>
    <scope>NUCLEOTIDE SEQUENCE [LARGE SCALE GENOMIC DNA]</scope>
    <source>
        <strain evidence="1 2">Y139</strain>
    </source>
</reference>
<evidence type="ECO:0000313" key="1">
    <source>
        <dbReference type="EMBL" id="MEK7953994.1"/>
    </source>
</evidence>
<name>A0ABU9B1U0_9BACT</name>
<proteinExistence type="predicted"/>
<accession>A0ABU9B1U0</accession>
<keyword evidence="2" id="KW-1185">Reference proteome</keyword>
<sequence>MEKPTKSETALAWYADHELVRALLQLFPAGIGGAVDVLITGKVDAIRKERTAVFFEALSNNQIQLSNDVIGSEEFLHKYFITANAARNTRRREKIVLFANLLANGDRCLVRCGCL</sequence>